<dbReference type="RefSeq" id="YP_009808185.1">
    <property type="nucleotide sequence ID" value="NC_048038.1"/>
</dbReference>
<reference evidence="1 2" key="1">
    <citation type="submission" date="2018-07" db="EMBL/GenBank/DDBJ databases">
        <authorList>
            <person name="Bray K.S."/>
            <person name="Carr Z.A."/>
            <person name="Cox A."/>
            <person name="Croney S.M."/>
            <person name="Francisco T.J."/>
            <person name="Gragg K.N."/>
            <person name="Gress-Byrd C.M."/>
            <person name="Holcomb E.R."/>
            <person name="Justice T.A."/>
            <person name="Latham E.D."/>
            <person name="Lovell F.C."/>
            <person name="Miller H.N."/>
            <person name="Quesada C."/>
            <person name="Radey J."/>
            <person name="Robinson P.M."/>
            <person name="Scott K.N."/>
            <person name="Smith C.E."/>
            <person name="Stamey B.D."/>
            <person name="Stanley G.P."/>
            <person name="Suchonic E.A."/>
            <person name="Taylor K.N."/>
            <person name="Weindel N.A."/>
            <person name="Wiseman B.T."/>
            <person name="Eckardt M.A."/>
            <person name="Gainey M.D."/>
            <person name="Wallen J.R."/>
            <person name="Garlena R.A."/>
            <person name="Russell D.A."/>
            <person name="Pope W.H."/>
            <person name="Jacobs-Sera D."/>
            <person name="Hatfull G.F."/>
        </authorList>
    </citation>
    <scope>NUCLEOTIDE SEQUENCE [LARGE SCALE GENOMIC DNA]</scope>
</reference>
<evidence type="ECO:0000313" key="2">
    <source>
        <dbReference type="Proteomes" id="UP000261846"/>
    </source>
</evidence>
<proteinExistence type="predicted"/>
<dbReference type="EMBL" id="MH697589">
    <property type="protein sequence ID" value="AXQ52873.1"/>
    <property type="molecule type" value="Genomic_DNA"/>
</dbReference>
<dbReference type="GeneID" id="54999083"/>
<organism evidence="1 2">
    <name type="scientific">Microbacterium phage Neferthena</name>
    <dbReference type="NCBI Taxonomy" id="2301539"/>
    <lineage>
        <taxon>Viruses</taxon>
        <taxon>Duplodnaviria</taxon>
        <taxon>Heunggongvirae</taxon>
        <taxon>Uroviricota</taxon>
        <taxon>Caudoviricetes</taxon>
        <taxon>Neferthenavirus</taxon>
        <taxon>Neferthenavirus neferthena</taxon>
    </lineage>
</organism>
<dbReference type="KEGG" id="vg:54999083"/>
<accession>A0A385D3B1</accession>
<sequence length="102" mass="11115">MTESQTPDVPEDEVTEAEVVVPSVVLSHRRQVGQAEYDATRKERKARAAVTIKDNAKKAASAKKKALAKAPATGQEDFVKRALEIEKQQAEARAAREAEASK</sequence>
<keyword evidence="2" id="KW-1185">Reference proteome</keyword>
<gene>
    <name evidence="1" type="primary">9</name>
    <name evidence="1" type="ORF">SEA_NEFERTHENA_9</name>
</gene>
<name>A0A385D3B1_9CAUD</name>
<protein>
    <submittedName>
        <fullName evidence="1">Uncharacterized protein</fullName>
    </submittedName>
</protein>
<dbReference type="Proteomes" id="UP000261846">
    <property type="component" value="Segment"/>
</dbReference>
<evidence type="ECO:0000313" key="1">
    <source>
        <dbReference type="EMBL" id="AXQ52873.1"/>
    </source>
</evidence>